<dbReference type="PANTHER" id="PTHR36454:SF1">
    <property type="entry name" value="DUF1015 DOMAIN-CONTAINING PROTEIN"/>
    <property type="match status" value="1"/>
</dbReference>
<evidence type="ECO:0000313" key="1">
    <source>
        <dbReference type="EMBL" id="GLT17136.1"/>
    </source>
</evidence>
<sequence>MLDLNSYFIYRIEGNWNNTHHQVTGLLYNHNYNSELTKSIIPHEQTNPLRVRALENLSPNHYPPSFWITDSDNFPLDIINFWFDTAENKVVIPSTDGMLHTIFRLESDYQLETIKRALNKVPNFLIADGHHRYEVIRRNHTHASLPVFLISASQASFEFNEIYCHLKTNSNVTKTLNDIAQHWLVPCQLDNADFKICYNAQEWGYRHKEKTHHYNNDFSLIYEKLQTVSEISSINTAPEATHHLNDCILVKVIRSDVSHVINEGISGKKMPIKSTCFRHKPDENILQHITTTYSTKSIVEGVSL</sequence>
<gene>
    <name evidence="1" type="ORF">GCM10007938_09130</name>
</gene>
<organism evidence="1 2">
    <name type="scientific">Vibrio zhanjiangensis</name>
    <dbReference type="NCBI Taxonomy" id="1046128"/>
    <lineage>
        <taxon>Bacteria</taxon>
        <taxon>Pseudomonadati</taxon>
        <taxon>Pseudomonadota</taxon>
        <taxon>Gammaproteobacteria</taxon>
        <taxon>Vibrionales</taxon>
        <taxon>Vibrionaceae</taxon>
        <taxon>Vibrio</taxon>
    </lineage>
</organism>
<protein>
    <recommendedName>
        <fullName evidence="3">DUF1015 domain-containing protein</fullName>
    </recommendedName>
</protein>
<accession>A0ABQ6EVM4</accession>
<proteinExistence type="predicted"/>
<dbReference type="Pfam" id="PF06245">
    <property type="entry name" value="DUF1015"/>
    <property type="match status" value="1"/>
</dbReference>
<reference evidence="2" key="1">
    <citation type="journal article" date="2019" name="Int. J. Syst. Evol. Microbiol.">
        <title>The Global Catalogue of Microorganisms (GCM) 10K type strain sequencing project: providing services to taxonomists for standard genome sequencing and annotation.</title>
        <authorList>
            <consortium name="The Broad Institute Genomics Platform"/>
            <consortium name="The Broad Institute Genome Sequencing Center for Infectious Disease"/>
            <person name="Wu L."/>
            <person name="Ma J."/>
        </authorList>
    </citation>
    <scope>NUCLEOTIDE SEQUENCE [LARGE SCALE GENOMIC DNA]</scope>
    <source>
        <strain evidence="2">NBRC 108723</strain>
    </source>
</reference>
<dbReference type="Proteomes" id="UP001157138">
    <property type="component" value="Unassembled WGS sequence"/>
</dbReference>
<dbReference type="PANTHER" id="PTHR36454">
    <property type="entry name" value="LMO2823 PROTEIN"/>
    <property type="match status" value="1"/>
</dbReference>
<dbReference type="EMBL" id="BSPW01000020">
    <property type="protein sequence ID" value="GLT17136.1"/>
    <property type="molecule type" value="Genomic_DNA"/>
</dbReference>
<keyword evidence="2" id="KW-1185">Reference proteome</keyword>
<dbReference type="RefSeq" id="WP_284191047.1">
    <property type="nucleotide sequence ID" value="NZ_BSPW01000020.1"/>
</dbReference>
<evidence type="ECO:0008006" key="3">
    <source>
        <dbReference type="Google" id="ProtNLM"/>
    </source>
</evidence>
<dbReference type="InterPro" id="IPR008323">
    <property type="entry name" value="UCP033563"/>
</dbReference>
<name>A0ABQ6EVM4_9VIBR</name>
<evidence type="ECO:0000313" key="2">
    <source>
        <dbReference type="Proteomes" id="UP001157138"/>
    </source>
</evidence>
<comment type="caution">
    <text evidence="1">The sequence shown here is derived from an EMBL/GenBank/DDBJ whole genome shotgun (WGS) entry which is preliminary data.</text>
</comment>